<dbReference type="EMBL" id="JAGKQM010000001">
    <property type="protein sequence ID" value="KAH0942337.1"/>
    <property type="molecule type" value="Genomic_DNA"/>
</dbReference>
<organism evidence="4 5">
    <name type="scientific">Brassica napus</name>
    <name type="common">Rape</name>
    <dbReference type="NCBI Taxonomy" id="3708"/>
    <lineage>
        <taxon>Eukaryota</taxon>
        <taxon>Viridiplantae</taxon>
        <taxon>Streptophyta</taxon>
        <taxon>Embryophyta</taxon>
        <taxon>Tracheophyta</taxon>
        <taxon>Spermatophyta</taxon>
        <taxon>Magnoliopsida</taxon>
        <taxon>eudicotyledons</taxon>
        <taxon>Gunneridae</taxon>
        <taxon>Pentapetalae</taxon>
        <taxon>rosids</taxon>
        <taxon>malvids</taxon>
        <taxon>Brassicales</taxon>
        <taxon>Brassicaceae</taxon>
        <taxon>Brassiceae</taxon>
        <taxon>Brassica</taxon>
    </lineage>
</organism>
<comment type="caution">
    <text evidence="4">The sequence shown here is derived from an EMBL/GenBank/DDBJ whole genome shotgun (WGS) entry which is preliminary data.</text>
</comment>
<reference evidence="4 5" key="1">
    <citation type="submission" date="2021-05" db="EMBL/GenBank/DDBJ databases">
        <title>Genome Assembly of Synthetic Allotetraploid Brassica napus Reveals Homoeologous Exchanges between Subgenomes.</title>
        <authorList>
            <person name="Davis J.T."/>
        </authorList>
    </citation>
    <scope>NUCLEOTIDE SEQUENCE [LARGE SCALE GENOMIC DNA]</scope>
    <source>
        <strain evidence="5">cv. Da-Ae</strain>
        <tissue evidence="4">Seedling</tissue>
    </source>
</reference>
<dbReference type="Proteomes" id="UP000824890">
    <property type="component" value="Unassembled WGS sequence"/>
</dbReference>
<comment type="similarity">
    <text evidence="1">Belongs to the PPR family. P subfamily.</text>
</comment>
<dbReference type="PANTHER" id="PTHR47447">
    <property type="entry name" value="OS03G0856100 PROTEIN"/>
    <property type="match status" value="1"/>
</dbReference>
<sequence length="249" mass="27532">MNVGAKPCHRSLSSLSSLFKSRTQKNVHRNTVLIQSELEVEVRRECKTGQLKLEKALLYFEKLVEARPMPLVETFNHLLGSVMKLREASEVISMYKRMKHHGVDPGPYTSNILINAFRHLGKIDYAFCVLSDFMKRGLEPDLVTVDSLVCGLCSQGRVIDAVKVFDEMSKRGVKSDATLYGTIIGKLCGAGETGMAVGLHRRMIAAGYEGNAVTYGFIISSFGSLPVSLFITLSSMDCAKKECGTMLQR</sequence>
<dbReference type="NCBIfam" id="TIGR00756">
    <property type="entry name" value="PPR"/>
    <property type="match status" value="2"/>
</dbReference>
<dbReference type="PROSITE" id="PS51375">
    <property type="entry name" value="PPR"/>
    <property type="match status" value="3"/>
</dbReference>
<feature type="repeat" description="PPR" evidence="3">
    <location>
        <begin position="71"/>
        <end position="105"/>
    </location>
</feature>
<protein>
    <recommendedName>
        <fullName evidence="6">Pentatricopeptide repeat-containing protein</fullName>
    </recommendedName>
</protein>
<evidence type="ECO:0000256" key="1">
    <source>
        <dbReference type="ARBA" id="ARBA00007626"/>
    </source>
</evidence>
<name>A0ABQ8EM18_BRANA</name>
<gene>
    <name evidence="4" type="ORF">HID58_001974</name>
</gene>
<keyword evidence="2" id="KW-0677">Repeat</keyword>
<feature type="repeat" description="PPR" evidence="3">
    <location>
        <begin position="106"/>
        <end position="140"/>
    </location>
</feature>
<evidence type="ECO:0008006" key="6">
    <source>
        <dbReference type="Google" id="ProtNLM"/>
    </source>
</evidence>
<evidence type="ECO:0000313" key="5">
    <source>
        <dbReference type="Proteomes" id="UP000824890"/>
    </source>
</evidence>
<dbReference type="Gene3D" id="1.25.40.10">
    <property type="entry name" value="Tetratricopeptide repeat domain"/>
    <property type="match status" value="1"/>
</dbReference>
<dbReference type="InterPro" id="IPR002885">
    <property type="entry name" value="PPR_rpt"/>
</dbReference>
<evidence type="ECO:0000256" key="3">
    <source>
        <dbReference type="PROSITE-ProRule" id="PRU00708"/>
    </source>
</evidence>
<dbReference type="InterPro" id="IPR011990">
    <property type="entry name" value="TPR-like_helical_dom_sf"/>
</dbReference>
<dbReference type="Pfam" id="PF12854">
    <property type="entry name" value="PPR_1"/>
    <property type="match status" value="1"/>
</dbReference>
<dbReference type="Pfam" id="PF01535">
    <property type="entry name" value="PPR"/>
    <property type="match status" value="1"/>
</dbReference>
<evidence type="ECO:0000256" key="2">
    <source>
        <dbReference type="ARBA" id="ARBA00022737"/>
    </source>
</evidence>
<dbReference type="PANTHER" id="PTHR47447:SF24">
    <property type="entry name" value="PENTATRICOPEPTIDE REPEAT-CONTAINING PROTEIN"/>
    <property type="match status" value="1"/>
</dbReference>
<proteinExistence type="inferred from homology"/>
<keyword evidence="5" id="KW-1185">Reference proteome</keyword>
<evidence type="ECO:0000313" key="4">
    <source>
        <dbReference type="EMBL" id="KAH0942337.1"/>
    </source>
</evidence>
<feature type="repeat" description="PPR" evidence="3">
    <location>
        <begin position="141"/>
        <end position="175"/>
    </location>
</feature>
<accession>A0ABQ8EM18</accession>
<dbReference type="Pfam" id="PF13041">
    <property type="entry name" value="PPR_2"/>
    <property type="match status" value="1"/>
</dbReference>